<organism evidence="1 2">
    <name type="scientific">Fulvimarina uroteuthidis</name>
    <dbReference type="NCBI Taxonomy" id="3098149"/>
    <lineage>
        <taxon>Bacteria</taxon>
        <taxon>Pseudomonadati</taxon>
        <taxon>Pseudomonadota</taxon>
        <taxon>Alphaproteobacteria</taxon>
        <taxon>Hyphomicrobiales</taxon>
        <taxon>Aurantimonadaceae</taxon>
        <taxon>Fulvimarina</taxon>
    </lineage>
</organism>
<dbReference type="Gene3D" id="3.30.70.1520">
    <property type="entry name" value="Heterotetrameric sarcosine oxidase"/>
    <property type="match status" value="1"/>
</dbReference>
<protein>
    <submittedName>
        <fullName evidence="1">Sarcosine oxidase subunit gamma family protein</fullName>
    </submittedName>
</protein>
<accession>A0ABU5I3Q2</accession>
<dbReference type="InterPro" id="IPR027266">
    <property type="entry name" value="TrmE/GcvT-like"/>
</dbReference>
<dbReference type="Proteomes" id="UP001294412">
    <property type="component" value="Unassembled WGS sequence"/>
</dbReference>
<evidence type="ECO:0000313" key="1">
    <source>
        <dbReference type="EMBL" id="MDY8110014.1"/>
    </source>
</evidence>
<dbReference type="Gene3D" id="3.30.1360.120">
    <property type="entry name" value="Probable tRNA modification gtpase trme, domain 1"/>
    <property type="match status" value="1"/>
</dbReference>
<sequence length="190" mass="20362">MLEVNLAQRVPAVRFEEAGLIGPLRVSLQPSIGRLSFRARAAALGGRREVAGFPVDGAVNTRSDKGDRVALRLGPDEWMLLCNDEETDTAVEAVLEAMAGKAHSLVDVSHRDVTFEVRGAMGDAVINSGCPLDLSPAAFPAGTATRTLFGKAEIVLARISDTTWQITCWRSFGAYVQGYLVEAARDFADA</sequence>
<dbReference type="SUPFAM" id="SSF103025">
    <property type="entry name" value="Folate-binding domain"/>
    <property type="match status" value="1"/>
</dbReference>
<dbReference type="Pfam" id="PF04268">
    <property type="entry name" value="SoxG"/>
    <property type="match status" value="1"/>
</dbReference>
<reference evidence="1 2" key="1">
    <citation type="submission" date="2023-12" db="EMBL/GenBank/DDBJ databases">
        <title>Description of Novel Strain Fulvimarina sp. 2208YS6-2-32 isolated from Uroteuthis (Photololigo) edulis.</title>
        <authorList>
            <person name="Park J.-S."/>
        </authorList>
    </citation>
    <scope>NUCLEOTIDE SEQUENCE [LARGE SCALE GENOMIC DNA]</scope>
    <source>
        <strain evidence="1 2">2208YS6-2-32</strain>
    </source>
</reference>
<keyword evidence="2" id="KW-1185">Reference proteome</keyword>
<gene>
    <name evidence="1" type="ORF">U0C82_12775</name>
</gene>
<dbReference type="RefSeq" id="WP_322187544.1">
    <property type="nucleotide sequence ID" value="NZ_JAXLPB010000004.1"/>
</dbReference>
<dbReference type="InterPro" id="IPR007375">
    <property type="entry name" value="SoxG"/>
</dbReference>
<evidence type="ECO:0000313" key="2">
    <source>
        <dbReference type="Proteomes" id="UP001294412"/>
    </source>
</evidence>
<proteinExistence type="predicted"/>
<dbReference type="EMBL" id="JAXLPB010000004">
    <property type="protein sequence ID" value="MDY8110014.1"/>
    <property type="molecule type" value="Genomic_DNA"/>
</dbReference>
<name>A0ABU5I3Q2_9HYPH</name>
<comment type="caution">
    <text evidence="1">The sequence shown here is derived from an EMBL/GenBank/DDBJ whole genome shotgun (WGS) entry which is preliminary data.</text>
</comment>